<keyword evidence="1" id="KW-0812">Transmembrane</keyword>
<keyword evidence="3" id="KW-1185">Reference proteome</keyword>
<dbReference type="EMBL" id="CAWVOK010000035">
    <property type="protein sequence ID" value="CAK8163619.1"/>
    <property type="molecule type" value="Genomic_DNA"/>
</dbReference>
<evidence type="ECO:0000313" key="3">
    <source>
        <dbReference type="Proteomes" id="UP001314181"/>
    </source>
</evidence>
<gene>
    <name evidence="2" type="ORF">CAXC1_90014</name>
</gene>
<accession>A0ABP0EWL4</accession>
<evidence type="ECO:0000313" key="2">
    <source>
        <dbReference type="EMBL" id="CAK8163619.1"/>
    </source>
</evidence>
<feature type="transmembrane region" description="Helical" evidence="1">
    <location>
        <begin position="25"/>
        <end position="47"/>
    </location>
</feature>
<protein>
    <submittedName>
        <fullName evidence="2">Uncharacterized protein</fullName>
    </submittedName>
</protein>
<keyword evidence="1" id="KW-0472">Membrane</keyword>
<name>A0ABP0EWL4_9RICK</name>
<evidence type="ECO:0000256" key="1">
    <source>
        <dbReference type="SAM" id="Phobius"/>
    </source>
</evidence>
<proteinExistence type="predicted"/>
<sequence>MGNQEYSINSDNTAKDIKKSKGVMFFLLSFMFFGFSLCLLFVNWYWITSQQQIKDCSDCNQDNYIGMVDKFFYTLSINQCHAVSIASLAIVDLYASLYWLNNVTSSMHALKTFTVNNWQDLGSVYGEQIMQLVKMVESNESLIYRNPLMIALELDNLISEINEDSFMEKNFFSLIKLRKKEKNIQNIKLKNELLKLSSDIKHDKLSLSEIYSRMENNPSFVDFVPSIIYDLRSTIKLKQAFKEVVDTMHNRYVLCSPLVKAEQQNDQHKVVE</sequence>
<dbReference type="Proteomes" id="UP001314181">
    <property type="component" value="Unassembled WGS sequence"/>
</dbReference>
<dbReference type="RefSeq" id="WP_338365001.1">
    <property type="nucleotide sequence ID" value="NZ_CAWVOK010000035.1"/>
</dbReference>
<keyword evidence="1" id="KW-1133">Transmembrane helix</keyword>
<organism evidence="2 3">
    <name type="scientific">Candidatus Xenohaliotis californiensis</name>
    <dbReference type="NCBI Taxonomy" id="84677"/>
    <lineage>
        <taxon>Bacteria</taxon>
        <taxon>Pseudomonadati</taxon>
        <taxon>Pseudomonadota</taxon>
        <taxon>Alphaproteobacteria</taxon>
        <taxon>Rickettsiales</taxon>
        <taxon>Anaplasmataceae</taxon>
        <taxon>Candidatus Xenohaliotis</taxon>
    </lineage>
</organism>
<comment type="caution">
    <text evidence="2">The sequence shown here is derived from an EMBL/GenBank/DDBJ whole genome shotgun (WGS) entry which is preliminary data.</text>
</comment>
<reference evidence="2 3" key="1">
    <citation type="submission" date="2024-01" db="EMBL/GenBank/DDBJ databases">
        <authorList>
            <person name="Kunselman E."/>
        </authorList>
    </citation>
    <scope>NUCLEOTIDE SEQUENCE [LARGE SCALE GENOMIC DNA]</scope>
    <source>
        <strain evidence="2">2 abalone samples</strain>
    </source>
</reference>